<accession>A0A252AM77</accession>
<proteinExistence type="predicted"/>
<evidence type="ECO:0000313" key="2">
    <source>
        <dbReference type="Proteomes" id="UP000194641"/>
    </source>
</evidence>
<dbReference type="RefSeq" id="WP_086660037.1">
    <property type="nucleotide sequence ID" value="NZ_JBJJWX010000023.1"/>
</dbReference>
<comment type="caution">
    <text evidence="1">The sequence shown here is derived from an EMBL/GenBank/DDBJ whole genome shotgun (WGS) entry which is preliminary data.</text>
</comment>
<gene>
    <name evidence="1" type="ORF">HK17_13535</name>
</gene>
<name>A0A252AM77_9PROT</name>
<dbReference type="Proteomes" id="UP000194641">
    <property type="component" value="Unassembled WGS sequence"/>
</dbReference>
<dbReference type="AlphaFoldDB" id="A0A252AM77"/>
<dbReference type="EMBL" id="JOPA01000049">
    <property type="protein sequence ID" value="OUI90764.1"/>
    <property type="molecule type" value="Genomic_DNA"/>
</dbReference>
<evidence type="ECO:0000313" key="1">
    <source>
        <dbReference type="EMBL" id="OUI90764.1"/>
    </source>
</evidence>
<organism evidence="1 2">
    <name type="scientific">Acetobacter indonesiensis</name>
    <dbReference type="NCBI Taxonomy" id="104101"/>
    <lineage>
        <taxon>Bacteria</taxon>
        <taxon>Pseudomonadati</taxon>
        <taxon>Pseudomonadota</taxon>
        <taxon>Alphaproteobacteria</taxon>
        <taxon>Acetobacterales</taxon>
        <taxon>Acetobacteraceae</taxon>
        <taxon>Acetobacter</taxon>
    </lineage>
</organism>
<protein>
    <submittedName>
        <fullName evidence="1">Uncharacterized protein</fullName>
    </submittedName>
</protein>
<sequence>MSELGKFEVGQRVSVPARQEPERAGIIAEITKTQAGDVIVIDCDDGWQILAEARRLASLEPVAPVLPPDGGLGNTSTHWLRTKEGFLWPFYWDMWEDVWLTYNSRMTPQKAGALGFTYAGPCVEMDE</sequence>
<reference evidence="2" key="1">
    <citation type="submission" date="2014-06" db="EMBL/GenBank/DDBJ databases">
        <authorList>
            <person name="Winans N.J."/>
            <person name="Newell P.D."/>
            <person name="Douglas A.E."/>
        </authorList>
    </citation>
    <scope>NUCLEOTIDE SEQUENCE [LARGE SCALE GENOMIC DNA]</scope>
</reference>